<dbReference type="EMBL" id="MGAI01000040">
    <property type="protein sequence ID" value="OGK43712.1"/>
    <property type="molecule type" value="Genomic_DNA"/>
</dbReference>
<protein>
    <submittedName>
        <fullName evidence="2">Uncharacterized protein</fullName>
    </submittedName>
</protein>
<gene>
    <name evidence="2" type="ORF">A3B40_04990</name>
</gene>
<evidence type="ECO:0000313" key="3">
    <source>
        <dbReference type="Proteomes" id="UP000178040"/>
    </source>
</evidence>
<dbReference type="Proteomes" id="UP000178040">
    <property type="component" value="Unassembled WGS sequence"/>
</dbReference>
<comment type="caution">
    <text evidence="2">The sequence shown here is derived from an EMBL/GenBank/DDBJ whole genome shotgun (WGS) entry which is preliminary data.</text>
</comment>
<accession>A0A1F7IK21</accession>
<keyword evidence="1" id="KW-0472">Membrane</keyword>
<name>A0A1F7IK21_9BACT</name>
<reference evidence="2 3" key="1">
    <citation type="journal article" date="2016" name="Nat. Commun.">
        <title>Thousands of microbial genomes shed light on interconnected biogeochemical processes in an aquifer system.</title>
        <authorList>
            <person name="Anantharaman K."/>
            <person name="Brown C.T."/>
            <person name="Hug L.A."/>
            <person name="Sharon I."/>
            <person name="Castelle C.J."/>
            <person name="Probst A.J."/>
            <person name="Thomas B.C."/>
            <person name="Singh A."/>
            <person name="Wilkins M.J."/>
            <person name="Karaoz U."/>
            <person name="Brodie E.L."/>
            <person name="Williams K.H."/>
            <person name="Hubbard S.S."/>
            <person name="Banfield J.F."/>
        </authorList>
    </citation>
    <scope>NUCLEOTIDE SEQUENCE [LARGE SCALE GENOMIC DNA]</scope>
</reference>
<feature type="transmembrane region" description="Helical" evidence="1">
    <location>
        <begin position="21"/>
        <end position="46"/>
    </location>
</feature>
<organism evidence="2 3">
    <name type="scientific">Candidatus Roizmanbacteria bacterium RIFCSPLOWO2_01_FULL_37_16</name>
    <dbReference type="NCBI Taxonomy" id="1802058"/>
    <lineage>
        <taxon>Bacteria</taxon>
        <taxon>Candidatus Roizmaniibacteriota</taxon>
    </lineage>
</organism>
<evidence type="ECO:0000256" key="1">
    <source>
        <dbReference type="SAM" id="Phobius"/>
    </source>
</evidence>
<feature type="transmembrane region" description="Helical" evidence="1">
    <location>
        <begin position="88"/>
        <end position="106"/>
    </location>
</feature>
<keyword evidence="1" id="KW-0812">Transmembrane</keyword>
<sequence length="133" mass="15449">MKKLEKKIIQNVFFYETKQTLFQLVFRTLGIIGLIIGGTFFGIYVLSQLSQQSTLDIFEILFEDFEILKNYLGEILSTFLVELPKLEIAASLVAFTISFILIFSVFKNFPRLKNKIHCLLKFWFKPLKPRSAG</sequence>
<keyword evidence="1" id="KW-1133">Transmembrane helix</keyword>
<dbReference type="AlphaFoldDB" id="A0A1F7IK21"/>
<evidence type="ECO:0000313" key="2">
    <source>
        <dbReference type="EMBL" id="OGK43712.1"/>
    </source>
</evidence>
<proteinExistence type="predicted"/>